<reference evidence="2 3" key="1">
    <citation type="submission" date="2022-06" db="EMBL/GenBank/DDBJ databases">
        <title>Halogeometricum sp. a new haloarchaeum isolate from saline soil.</title>
        <authorList>
            <person name="Strakova D."/>
            <person name="Galisteo C."/>
            <person name="Sanchez-Porro C."/>
            <person name="Ventosa A."/>
        </authorList>
    </citation>
    <scope>NUCLEOTIDE SEQUENCE [LARGE SCALE GENOMIC DNA]</scope>
    <source>
        <strain evidence="2 3">S1BR25-6</strain>
    </source>
</reference>
<feature type="region of interest" description="Disordered" evidence="1">
    <location>
        <begin position="461"/>
        <end position="483"/>
    </location>
</feature>
<dbReference type="Gene3D" id="3.90.550.10">
    <property type="entry name" value="Spore Coat Polysaccharide Biosynthesis Protein SpsA, Chain A"/>
    <property type="match status" value="1"/>
</dbReference>
<name>A0ABU2GH30_9EURY</name>
<dbReference type="InterPro" id="IPR029044">
    <property type="entry name" value="Nucleotide-diphossugar_trans"/>
</dbReference>
<accession>A0ABU2GH30</accession>
<evidence type="ECO:0000256" key="1">
    <source>
        <dbReference type="SAM" id="MobiDB-lite"/>
    </source>
</evidence>
<dbReference type="RefSeq" id="WP_310925005.1">
    <property type="nucleotide sequence ID" value="NZ_JAMQOP010000003.1"/>
</dbReference>
<dbReference type="Proteomes" id="UP001257060">
    <property type="component" value="Unassembled WGS sequence"/>
</dbReference>
<protein>
    <submittedName>
        <fullName evidence="2">Uncharacterized protein</fullName>
    </submittedName>
</protein>
<evidence type="ECO:0000313" key="2">
    <source>
        <dbReference type="EMBL" id="MDS0300112.1"/>
    </source>
</evidence>
<dbReference type="EMBL" id="JAMQOP010000003">
    <property type="protein sequence ID" value="MDS0300112.1"/>
    <property type="molecule type" value="Genomic_DNA"/>
</dbReference>
<evidence type="ECO:0000313" key="3">
    <source>
        <dbReference type="Proteomes" id="UP001257060"/>
    </source>
</evidence>
<organism evidence="2 3">
    <name type="scientific">Halogeometricum salsisoli</name>
    <dbReference type="NCBI Taxonomy" id="2950536"/>
    <lineage>
        <taxon>Archaea</taxon>
        <taxon>Methanobacteriati</taxon>
        <taxon>Methanobacteriota</taxon>
        <taxon>Stenosarchaea group</taxon>
        <taxon>Halobacteria</taxon>
        <taxon>Halobacteriales</taxon>
        <taxon>Haloferacaceae</taxon>
        <taxon>Halogeometricum</taxon>
    </lineage>
</organism>
<sequence>MHVFTRQTVVEFGGNEERKTDGDSVSVQKSVSRTDEEVVVEYELAVERETPVAVRVVDAIPADERVARFRGDVHYYEFSERGLELYAEVGHDPVTRISLSFHAPVADVDRFDSTPDVNLIRTLSAVHGDGDDRSTVDEEVGDDRPAVGIVATASNGDALVRTALRALTRGFVVLLGDRGDADVEALRLCERFGATRVSLPSTEDDGDLRRALSAAAQARSLPGLVFQGSPDRRIDFDRSLADFRRAGECSVEARYEDDADARDDPTSLAVALLTRGEGDRIGDAVAAARLFADEVIVVATGNIDGTANKAAATGATVRWDDGDRGPGATFRSLFRTAVERGADALAVVEVGERYDVGDLPRLLEDHRRADAEITVGRQSDGDARSGVNPLGSTRKWIANRRTLARLGAVRLHPLVGRFRSGLHVYDRRALETLAADESVDEASDVGLAILSHAARRGYRVREVDGRDVSTPSEHRSTPGPRSE</sequence>
<comment type="caution">
    <text evidence="2">The sequence shown here is derived from an EMBL/GenBank/DDBJ whole genome shotgun (WGS) entry which is preliminary data.</text>
</comment>
<keyword evidence="3" id="KW-1185">Reference proteome</keyword>
<gene>
    <name evidence="2" type="ORF">NDI76_15305</name>
</gene>
<proteinExistence type="predicted"/>
<dbReference type="SUPFAM" id="SSF53448">
    <property type="entry name" value="Nucleotide-diphospho-sugar transferases"/>
    <property type="match status" value="1"/>
</dbReference>